<keyword evidence="9 12" id="KW-0472">Membrane</keyword>
<dbReference type="GO" id="GO:0000271">
    <property type="term" value="P:polysaccharide biosynthetic process"/>
    <property type="evidence" value="ECO:0007669"/>
    <property type="project" value="UniProtKB-KW"/>
</dbReference>
<evidence type="ECO:0000256" key="6">
    <source>
        <dbReference type="ARBA" id="ARBA00022692"/>
    </source>
</evidence>
<reference evidence="14" key="2">
    <citation type="submission" date="2023-10" db="EMBL/GenBank/DDBJ databases">
        <authorList>
            <person name="Khurajog B."/>
        </authorList>
    </citation>
    <scope>NUCLEOTIDE SEQUENCE</scope>
    <source>
        <strain evidence="14">BF14</strain>
    </source>
</reference>
<name>A0AAN5Y7V7_PEDAC</name>
<feature type="transmembrane region" description="Helical" evidence="12">
    <location>
        <begin position="20"/>
        <end position="43"/>
    </location>
</feature>
<proteinExistence type="inferred from homology"/>
<evidence type="ECO:0000256" key="5">
    <source>
        <dbReference type="ARBA" id="ARBA00022475"/>
    </source>
</evidence>
<dbReference type="EMBL" id="JAWJAX010000001">
    <property type="protein sequence ID" value="MDV2910502.1"/>
    <property type="molecule type" value="Genomic_DNA"/>
</dbReference>
<dbReference type="GO" id="GO:0005886">
    <property type="term" value="C:plasma membrane"/>
    <property type="evidence" value="ECO:0007669"/>
    <property type="project" value="UniProtKB-SubCell"/>
</dbReference>
<keyword evidence="5" id="KW-1003">Cell membrane</keyword>
<organism evidence="14 15">
    <name type="scientific">Pediococcus acidilactici</name>
    <dbReference type="NCBI Taxonomy" id="1254"/>
    <lineage>
        <taxon>Bacteria</taxon>
        <taxon>Bacillati</taxon>
        <taxon>Bacillota</taxon>
        <taxon>Bacilli</taxon>
        <taxon>Lactobacillales</taxon>
        <taxon>Lactobacillaceae</taxon>
        <taxon>Pediococcus</taxon>
        <taxon>Pediococcus acidilactici group</taxon>
    </lineage>
</organism>
<evidence type="ECO:0000256" key="8">
    <source>
        <dbReference type="ARBA" id="ARBA00022989"/>
    </source>
</evidence>
<comment type="caution">
    <text evidence="14">The sequence shown here is derived from an EMBL/GenBank/DDBJ whole genome shotgun (WGS) entry which is preliminary data.</text>
</comment>
<feature type="transmembrane region" description="Helical" evidence="12">
    <location>
        <begin position="175"/>
        <end position="198"/>
    </location>
</feature>
<evidence type="ECO:0000256" key="12">
    <source>
        <dbReference type="SAM" id="Phobius"/>
    </source>
</evidence>
<comment type="similarity">
    <text evidence="3">Belongs to the CpsC/CapA family.</text>
</comment>
<evidence type="ECO:0000256" key="7">
    <source>
        <dbReference type="ARBA" id="ARBA00022903"/>
    </source>
</evidence>
<dbReference type="PANTHER" id="PTHR32309">
    <property type="entry name" value="TYROSINE-PROTEIN KINASE"/>
    <property type="match status" value="1"/>
</dbReference>
<keyword evidence="6 12" id="KW-0812">Transmembrane</keyword>
<dbReference type="Proteomes" id="UP001280415">
    <property type="component" value="Unassembled WGS sequence"/>
</dbReference>
<dbReference type="AlphaFoldDB" id="A0AAN5Y7V7"/>
<evidence type="ECO:0000259" key="13">
    <source>
        <dbReference type="Pfam" id="PF02706"/>
    </source>
</evidence>
<evidence type="ECO:0000256" key="9">
    <source>
        <dbReference type="ARBA" id="ARBA00023136"/>
    </source>
</evidence>
<gene>
    <name evidence="14" type="ORF">R0H03_01270</name>
</gene>
<dbReference type="InterPro" id="IPR003856">
    <property type="entry name" value="LPS_length_determ_N"/>
</dbReference>
<evidence type="ECO:0000256" key="11">
    <source>
        <dbReference type="ARBA" id="ARBA00045736"/>
    </source>
</evidence>
<comment type="function">
    <text evidence="11">Required for CpsD phosphorylation. Involved in the regulation of capsular polysaccharide biosynthesis. May be part of a complex that directs the coordinated polymerization and export to the cell surface of the capsular polysaccharide.</text>
</comment>
<reference evidence="14" key="1">
    <citation type="journal article" date="2023" name="PeerJ">
        <title>Selection and evaluation of lactic acid bacteria from chicken feces in Thailand as potential probiotics.</title>
        <authorList>
            <person name="Khurajog B."/>
            <person name="Disastra Y."/>
            <person name="Lawwyne L.D."/>
            <person name="Sirichokchatchawan W."/>
            <person name="Niyomtham W."/>
            <person name="Yindee J."/>
            <person name="Hampson D.J."/>
            <person name="Prapasarakul N."/>
        </authorList>
    </citation>
    <scope>NUCLEOTIDE SEQUENCE</scope>
    <source>
        <strain evidence="14">BF14</strain>
    </source>
</reference>
<dbReference type="InterPro" id="IPR050445">
    <property type="entry name" value="Bact_polysacc_biosynth/exp"/>
</dbReference>
<evidence type="ECO:0000313" key="14">
    <source>
        <dbReference type="EMBL" id="MDV2910502.1"/>
    </source>
</evidence>
<keyword evidence="7" id="KW-0972">Capsule biogenesis/degradation</keyword>
<evidence type="ECO:0000313" key="15">
    <source>
        <dbReference type="Proteomes" id="UP001280415"/>
    </source>
</evidence>
<protein>
    <recommendedName>
        <fullName evidence="4">Capsular polysaccharide biosynthesis protein CpsC</fullName>
    </recommendedName>
</protein>
<evidence type="ECO:0000256" key="2">
    <source>
        <dbReference type="ARBA" id="ARBA00005132"/>
    </source>
</evidence>
<evidence type="ECO:0000256" key="1">
    <source>
        <dbReference type="ARBA" id="ARBA00004651"/>
    </source>
</evidence>
<evidence type="ECO:0000256" key="10">
    <source>
        <dbReference type="ARBA" id="ARBA00023169"/>
    </source>
</evidence>
<comment type="subcellular location">
    <subcellularLocation>
        <location evidence="1">Cell membrane</location>
        <topology evidence="1">Multi-pass membrane protein</topology>
    </subcellularLocation>
</comment>
<keyword evidence="8 12" id="KW-1133">Transmembrane helix</keyword>
<keyword evidence="10" id="KW-0270">Exopolysaccharide synthesis</keyword>
<evidence type="ECO:0000256" key="4">
    <source>
        <dbReference type="ARBA" id="ARBA00020739"/>
    </source>
</evidence>
<dbReference type="Pfam" id="PF02706">
    <property type="entry name" value="Wzz"/>
    <property type="match status" value="1"/>
</dbReference>
<comment type="pathway">
    <text evidence="2">Capsule biogenesis; capsule polysaccharide biosynthesis.</text>
</comment>
<dbReference type="PANTHER" id="PTHR32309:SF13">
    <property type="entry name" value="FERRIC ENTEROBACTIN TRANSPORT PROTEIN FEPE"/>
    <property type="match status" value="1"/>
</dbReference>
<evidence type="ECO:0000256" key="3">
    <source>
        <dbReference type="ARBA" id="ARBA00006683"/>
    </source>
</evidence>
<dbReference type="GO" id="GO:0004713">
    <property type="term" value="F:protein tyrosine kinase activity"/>
    <property type="evidence" value="ECO:0007669"/>
    <property type="project" value="TreeGrafter"/>
</dbReference>
<sequence>MIDGKEFGGIKTTRKTLKVVLAKFLIPVVILTALTCLVGLKFYSKLVPENYMAESQVLVTPKRGNSETFTMKYANTYSQLMSSNSFLEKVKSKYHGKEKITTDKLKNHLSVSIGKDSQVIVIQASASNPEDSIKLVNALAKESVKYIPKILDTNKLTLVSVANKTNRVVKINKKVYLISLFTIFFVLYYLLVIFYVIFGKKIYFKEQISDILEAKTIYKVK</sequence>
<dbReference type="RefSeq" id="WP_002832606.1">
    <property type="nucleotide sequence ID" value="NZ_BMWN01000002.1"/>
</dbReference>
<accession>A0AAN5Y7V7</accession>
<dbReference type="KEGG" id="paci:A4V11_06510"/>
<feature type="domain" description="Polysaccharide chain length determinant N-terminal" evidence="13">
    <location>
        <begin position="20"/>
        <end position="93"/>
    </location>
</feature>